<dbReference type="GO" id="GO:0033104">
    <property type="term" value="C:type VI protein secretion system complex"/>
    <property type="evidence" value="ECO:0007669"/>
    <property type="project" value="InterPro"/>
</dbReference>
<evidence type="ECO:0000313" key="2">
    <source>
        <dbReference type="Proteomes" id="UP000028703"/>
    </source>
</evidence>
<dbReference type="EMBL" id="JPRO01000023">
    <property type="protein sequence ID" value="KFE97879.1"/>
    <property type="molecule type" value="Genomic_DNA"/>
</dbReference>
<dbReference type="eggNOG" id="ENOG503052C">
    <property type="taxonomic scope" value="Bacteria"/>
</dbReference>
<proteinExistence type="predicted"/>
<dbReference type="InterPro" id="IPR041408">
    <property type="entry name" value="Hcp_Tssd"/>
</dbReference>
<dbReference type="Pfam" id="PF17642">
    <property type="entry name" value="TssD"/>
    <property type="match status" value="1"/>
</dbReference>
<gene>
    <name evidence="1" type="ORF">IX38_19620</name>
</gene>
<sequence length="131" mass="14764">MSFKAKFKVAGKEFTALNVSYGLFQETDATGRPSTVTRGGKIDVVIEGTNSTELFEWMTNSFERKDGSIVFYKRDSDATLKELKFTEGYLVKHKENFDSTGENPLTETFTISARKIELGGGFYENEWPSSM</sequence>
<dbReference type="AlphaFoldDB" id="A0A085Z0B6"/>
<dbReference type="OrthoDB" id="955509at2"/>
<protein>
    <submittedName>
        <fullName evidence="1">Phage tail protein</fullName>
    </submittedName>
</protein>
<comment type="caution">
    <text evidence="1">The sequence shown here is derived from an EMBL/GenBank/DDBJ whole genome shotgun (WGS) entry which is preliminary data.</text>
</comment>
<keyword evidence="2" id="KW-1185">Reference proteome</keyword>
<evidence type="ECO:0000313" key="1">
    <source>
        <dbReference type="EMBL" id="KFE97879.1"/>
    </source>
</evidence>
<organism evidence="1 2">
    <name type="scientific">Chryseobacterium luteum</name>
    <dbReference type="NCBI Taxonomy" id="421531"/>
    <lineage>
        <taxon>Bacteria</taxon>
        <taxon>Pseudomonadati</taxon>
        <taxon>Bacteroidota</taxon>
        <taxon>Flavobacteriia</taxon>
        <taxon>Flavobacteriales</taxon>
        <taxon>Weeksellaceae</taxon>
        <taxon>Chryseobacterium group</taxon>
        <taxon>Chryseobacterium</taxon>
    </lineage>
</organism>
<dbReference type="STRING" id="421531.IX38_19620"/>
<accession>A0A085Z0B6</accession>
<reference evidence="1 2" key="1">
    <citation type="submission" date="2014-07" db="EMBL/GenBank/DDBJ databases">
        <title>Genome of Chryseobacterium luteum DSM 18605.</title>
        <authorList>
            <person name="Stropko S.J."/>
            <person name="Pipes S.E."/>
            <person name="Newman J.D."/>
        </authorList>
    </citation>
    <scope>NUCLEOTIDE SEQUENCE [LARGE SCALE GENOMIC DNA]</scope>
    <source>
        <strain evidence="1 2">DSM 18605</strain>
    </source>
</reference>
<name>A0A085Z0B6_9FLAO</name>
<dbReference type="Proteomes" id="UP000028703">
    <property type="component" value="Unassembled WGS sequence"/>
</dbReference>
<dbReference type="RefSeq" id="WP_034707460.1">
    <property type="nucleotide sequence ID" value="NZ_JPRO01000023.1"/>
</dbReference>